<evidence type="ECO:0000313" key="3">
    <source>
        <dbReference type="Proteomes" id="UP001187346"/>
    </source>
</evidence>
<dbReference type="EC" id="3.1.-.-" evidence="2"/>
<dbReference type="SUPFAM" id="SSF52266">
    <property type="entry name" value="SGNH hydrolase"/>
    <property type="match status" value="1"/>
</dbReference>
<name>A0ABU4FC81_9ACTN</name>
<dbReference type="Proteomes" id="UP001187346">
    <property type="component" value="Unassembled WGS sequence"/>
</dbReference>
<dbReference type="EMBL" id="JAWMAJ010000048">
    <property type="protein sequence ID" value="MDV7217581.1"/>
    <property type="molecule type" value="Genomic_DNA"/>
</dbReference>
<dbReference type="InterPro" id="IPR037460">
    <property type="entry name" value="SEST-like"/>
</dbReference>
<dbReference type="CDD" id="cd01823">
    <property type="entry name" value="SEST_like"/>
    <property type="match status" value="1"/>
</dbReference>
<dbReference type="InterPro" id="IPR036514">
    <property type="entry name" value="SGNH_hydro_sf"/>
</dbReference>
<reference evidence="2 3" key="1">
    <citation type="submission" date="2023-10" db="EMBL/GenBank/DDBJ databases">
        <title>Characterization of rhizosphere-enriched actinobacteria from wheat plants lab-grown on chernevaya soil.</title>
        <authorList>
            <person name="Tikhonova E.N."/>
            <person name="Konopkin A."/>
            <person name="Kravchenko I.K."/>
        </authorList>
    </citation>
    <scope>NUCLEOTIDE SEQUENCE [LARGE SCALE GENOMIC DNA]</scope>
    <source>
        <strain evidence="2 3">RR29</strain>
    </source>
</reference>
<dbReference type="PANTHER" id="PTHR37981">
    <property type="entry name" value="LIPASE 2"/>
    <property type="match status" value="1"/>
</dbReference>
<gene>
    <name evidence="2" type="ORF">R5A26_16640</name>
</gene>
<organism evidence="2 3">
    <name type="scientific">Streptomyces prunicolor</name>
    <dbReference type="NCBI Taxonomy" id="67348"/>
    <lineage>
        <taxon>Bacteria</taxon>
        <taxon>Bacillati</taxon>
        <taxon>Actinomycetota</taxon>
        <taxon>Actinomycetes</taxon>
        <taxon>Kitasatosporales</taxon>
        <taxon>Streptomycetaceae</taxon>
        <taxon>Streptomyces</taxon>
    </lineage>
</organism>
<keyword evidence="2" id="KW-0378">Hydrolase</keyword>
<sequence length="281" mass="28664">MALSAAGATAASASTPTARTTHTVNYVALGDSYASGPGIPTQVDATCARSDQNYPSLLAAARNWQVTDVSCSGATTTALAGPQGTQPPQLDALGADTDVVTLTIGGNDLGFSSNLATCAGLTSKDPTGSPCQTFFTSDGTDRLAQRVDDIAPRIAAALDAVRERAPHAKVLMVGYPDLFPDDGVGCTSSAVPLAAGDFAYLRDTEKKLNAMIAAQASAHGAGYVDTYTPTVGHDMCKPAGERWIEPLVATAPAAPAHPNALGQQAMAAAVEDALHCGAYRR</sequence>
<dbReference type="Pfam" id="PF13472">
    <property type="entry name" value="Lipase_GDSL_2"/>
    <property type="match status" value="1"/>
</dbReference>
<proteinExistence type="predicted"/>
<dbReference type="InterPro" id="IPR013830">
    <property type="entry name" value="SGNH_hydro"/>
</dbReference>
<evidence type="ECO:0000259" key="1">
    <source>
        <dbReference type="Pfam" id="PF13472"/>
    </source>
</evidence>
<dbReference type="PANTHER" id="PTHR37981:SF1">
    <property type="entry name" value="SGNH HYDROLASE-TYPE ESTERASE DOMAIN-CONTAINING PROTEIN"/>
    <property type="match status" value="1"/>
</dbReference>
<comment type="caution">
    <text evidence="2">The sequence shown here is derived from an EMBL/GenBank/DDBJ whole genome shotgun (WGS) entry which is preliminary data.</text>
</comment>
<accession>A0ABU4FC81</accession>
<protein>
    <submittedName>
        <fullName evidence="2">SGNH/GDSL hydrolase family protein</fullName>
        <ecNumber evidence="2">3.1.-.-</ecNumber>
    </submittedName>
</protein>
<dbReference type="GO" id="GO:0016787">
    <property type="term" value="F:hydrolase activity"/>
    <property type="evidence" value="ECO:0007669"/>
    <property type="project" value="UniProtKB-KW"/>
</dbReference>
<dbReference type="Gene3D" id="3.40.50.1110">
    <property type="entry name" value="SGNH hydrolase"/>
    <property type="match status" value="1"/>
</dbReference>
<evidence type="ECO:0000313" key="2">
    <source>
        <dbReference type="EMBL" id="MDV7217581.1"/>
    </source>
</evidence>
<keyword evidence="3" id="KW-1185">Reference proteome</keyword>
<feature type="domain" description="SGNH hydrolase-type esterase" evidence="1">
    <location>
        <begin position="28"/>
        <end position="265"/>
    </location>
</feature>